<dbReference type="EMBL" id="CP023315">
    <property type="protein sequence ID" value="ATC32841.1"/>
    <property type="molecule type" value="Genomic_DNA"/>
</dbReference>
<evidence type="ECO:0000313" key="3">
    <source>
        <dbReference type="EMBL" id="ATC32841.1"/>
    </source>
</evidence>
<dbReference type="Pfam" id="PF13763">
    <property type="entry name" value="DUF4167"/>
    <property type="match status" value="1"/>
</dbReference>
<feature type="region of interest" description="Disordered" evidence="1">
    <location>
        <begin position="107"/>
        <end position="358"/>
    </location>
</feature>
<feature type="compositionally biased region" description="Basic and acidic residues" evidence="1">
    <location>
        <begin position="136"/>
        <end position="232"/>
    </location>
</feature>
<reference evidence="4" key="1">
    <citation type="submission" date="2017-09" db="EMBL/GenBank/DDBJ databases">
        <title>Genome evolution observed in wild isolates of Caulobacter crescentus.</title>
        <authorList>
            <person name="Ely B."/>
            <person name="Wilson K."/>
            <person name="Scott D."/>
        </authorList>
    </citation>
    <scope>NUCLEOTIDE SEQUENCE [LARGE SCALE GENOMIC DNA]</scope>
    <source>
        <strain evidence="4">CB13b1a</strain>
    </source>
</reference>
<name>A0A290MLF7_CAUVI</name>
<dbReference type="InterPro" id="IPR025430">
    <property type="entry name" value="DUF4167"/>
</dbReference>
<protein>
    <submittedName>
        <fullName evidence="3">DUF4167 domain-containing protein</fullName>
    </submittedName>
</protein>
<proteinExistence type="predicted"/>
<evidence type="ECO:0000259" key="2">
    <source>
        <dbReference type="Pfam" id="PF13763"/>
    </source>
</evidence>
<feature type="compositionally biased region" description="Low complexity" evidence="1">
    <location>
        <begin position="316"/>
        <end position="326"/>
    </location>
</feature>
<feature type="compositionally biased region" description="Basic and acidic residues" evidence="1">
    <location>
        <begin position="241"/>
        <end position="269"/>
    </location>
</feature>
<gene>
    <name evidence="3" type="ORF">CA606_11145</name>
</gene>
<organism evidence="3 4">
    <name type="scientific">Caulobacter vibrioides</name>
    <name type="common">Caulobacter crescentus</name>
    <dbReference type="NCBI Taxonomy" id="155892"/>
    <lineage>
        <taxon>Bacteria</taxon>
        <taxon>Pseudomonadati</taxon>
        <taxon>Pseudomonadota</taxon>
        <taxon>Alphaproteobacteria</taxon>
        <taxon>Caulobacterales</taxon>
        <taxon>Caulobacteraceae</taxon>
        <taxon>Caulobacter</taxon>
    </lineage>
</organism>
<dbReference type="RefSeq" id="WP_096052245.1">
    <property type="nucleotide sequence ID" value="NZ_CP023315.3"/>
</dbReference>
<evidence type="ECO:0000313" key="4">
    <source>
        <dbReference type="Proteomes" id="UP000217311"/>
    </source>
</evidence>
<feature type="domain" description="DUF4167" evidence="2">
    <location>
        <begin position="11"/>
        <end position="88"/>
    </location>
</feature>
<feature type="region of interest" description="Disordered" evidence="1">
    <location>
        <begin position="1"/>
        <end position="46"/>
    </location>
</feature>
<dbReference type="Proteomes" id="UP000217311">
    <property type="component" value="Chromosome"/>
</dbReference>
<feature type="compositionally biased region" description="Low complexity" evidence="1">
    <location>
        <begin position="345"/>
        <end position="358"/>
    </location>
</feature>
<sequence>MRDFKGMKRQRGRNNRGGNGGKPQQHNANRAFDSNGPEGVKVRGAAQSVYEKYQQLARDASSSGDRVLAENYLQHAEHYFRVLRAIQPNRPVADIVGKDVYAAYEIDFEAEPPEEPEVVEQPAEGQAEGGEGGENGEPRRDRFENRDRNRDRDRNFEGRDRDRNRDDRPREGRDRWRDRDDRPRDDRPRDDRPRDDRPRDDRPRDERPREDRFRDRDDRPRDDRPREERPAAEGDQPQGEGEYREGRRRDRNRNRDRDRDWQPRGERDPMAVIEPEASPLTAEAPAGEGSPMLRGQDGAVSHAPAFLGRKTERAPEAVSAPEAPAAEGEEVKKPRRRRAPRSFEAGEGAPAEGGSDEG</sequence>
<dbReference type="AlphaFoldDB" id="A0A290MLF7"/>
<feature type="compositionally biased region" description="Acidic residues" evidence="1">
    <location>
        <begin position="107"/>
        <end position="118"/>
    </location>
</feature>
<accession>A0A290MLF7</accession>
<evidence type="ECO:0000256" key="1">
    <source>
        <dbReference type="SAM" id="MobiDB-lite"/>
    </source>
</evidence>